<evidence type="ECO:0000313" key="15">
    <source>
        <dbReference type="EMBL" id="CAC5410840.1"/>
    </source>
</evidence>
<dbReference type="InterPro" id="IPR055270">
    <property type="entry name" value="Glyco_tran_10_C"/>
</dbReference>
<gene>
    <name evidence="15" type="ORF">MCOR_43998</name>
</gene>
<evidence type="ECO:0000256" key="1">
    <source>
        <dbReference type="ARBA" id="ARBA00004323"/>
    </source>
</evidence>
<dbReference type="EC" id="2.4.1.-" evidence="12"/>
<keyword evidence="9 12" id="KW-0333">Golgi apparatus</keyword>
<evidence type="ECO:0000256" key="9">
    <source>
        <dbReference type="ARBA" id="ARBA00023034"/>
    </source>
</evidence>
<dbReference type="PANTHER" id="PTHR48438">
    <property type="entry name" value="ALPHA-(1,3)-FUCOSYLTRANSFERASE C-RELATED"/>
    <property type="match status" value="1"/>
</dbReference>
<comment type="similarity">
    <text evidence="3 12">Belongs to the glycosyltransferase 10 family.</text>
</comment>
<feature type="domain" description="Fucosyltransferase C-terminal" evidence="13">
    <location>
        <begin position="74"/>
        <end position="169"/>
    </location>
</feature>
<organism evidence="15 16">
    <name type="scientific">Mytilus coruscus</name>
    <name type="common">Sea mussel</name>
    <dbReference type="NCBI Taxonomy" id="42192"/>
    <lineage>
        <taxon>Eukaryota</taxon>
        <taxon>Metazoa</taxon>
        <taxon>Spiralia</taxon>
        <taxon>Lophotrochozoa</taxon>
        <taxon>Mollusca</taxon>
        <taxon>Bivalvia</taxon>
        <taxon>Autobranchia</taxon>
        <taxon>Pteriomorphia</taxon>
        <taxon>Mytilida</taxon>
        <taxon>Mytiloidea</taxon>
        <taxon>Mytilidae</taxon>
        <taxon>Mytilinae</taxon>
        <taxon>Mytilus</taxon>
    </lineage>
</organism>
<evidence type="ECO:0000256" key="7">
    <source>
        <dbReference type="ARBA" id="ARBA00022968"/>
    </source>
</evidence>
<name>A0A6J8DVM3_MYTCO</name>
<evidence type="ECO:0000256" key="4">
    <source>
        <dbReference type="ARBA" id="ARBA00022676"/>
    </source>
</evidence>
<dbReference type="GO" id="GO:0000139">
    <property type="term" value="C:Golgi membrane"/>
    <property type="evidence" value="ECO:0007669"/>
    <property type="project" value="UniProtKB-SubCell"/>
</dbReference>
<feature type="domain" description="Fucosyltransferase N-terminal" evidence="14">
    <location>
        <begin position="5"/>
        <end position="56"/>
    </location>
</feature>
<evidence type="ECO:0000313" key="16">
    <source>
        <dbReference type="Proteomes" id="UP000507470"/>
    </source>
</evidence>
<dbReference type="OrthoDB" id="8057859at2759"/>
<evidence type="ECO:0000259" key="14">
    <source>
        <dbReference type="Pfam" id="PF17039"/>
    </source>
</evidence>
<dbReference type="Proteomes" id="UP000507470">
    <property type="component" value="Unassembled WGS sequence"/>
</dbReference>
<keyword evidence="7" id="KW-0735">Signal-anchor</keyword>
<dbReference type="SUPFAM" id="SSF53756">
    <property type="entry name" value="UDP-Glycosyltransferase/glycogen phosphorylase"/>
    <property type="match status" value="1"/>
</dbReference>
<evidence type="ECO:0000256" key="3">
    <source>
        <dbReference type="ARBA" id="ARBA00008919"/>
    </source>
</evidence>
<evidence type="ECO:0000256" key="6">
    <source>
        <dbReference type="ARBA" id="ARBA00022692"/>
    </source>
</evidence>
<keyword evidence="10" id="KW-0472">Membrane</keyword>
<accession>A0A6J8DVM3</accession>
<dbReference type="Pfam" id="PF00852">
    <property type="entry name" value="Glyco_transf_10"/>
    <property type="match status" value="1"/>
</dbReference>
<dbReference type="GO" id="GO:0008417">
    <property type="term" value="F:fucosyltransferase activity"/>
    <property type="evidence" value="ECO:0007669"/>
    <property type="project" value="InterPro"/>
</dbReference>
<dbReference type="AlphaFoldDB" id="A0A6J8DVM3"/>
<sequence length="193" mass="22919">MNSVDIPNKAKHQTWIFMSDESNIHTMKYFMHGSWKNEFDWTYSYRSDSDIYLPFGEFAKRILPAVKNYSSIYRKKNKNIAWVVSNCNAPSSRNKYVTELKKYIDVDVYRKCGKPCSAWMEDSCFKKLSGDYRFYLAFENSVCGDYVSVKAFRLYQEDFDIIPLYRGAPYRDFYISVRFQITKGTRCIFEICC</sequence>
<dbReference type="GO" id="GO:0032580">
    <property type="term" value="C:Golgi cisterna membrane"/>
    <property type="evidence" value="ECO:0007669"/>
    <property type="project" value="UniProtKB-SubCell"/>
</dbReference>
<evidence type="ECO:0000256" key="2">
    <source>
        <dbReference type="ARBA" id="ARBA00004922"/>
    </source>
</evidence>
<evidence type="ECO:0000256" key="12">
    <source>
        <dbReference type="RuleBase" id="RU003832"/>
    </source>
</evidence>
<dbReference type="Gene3D" id="3.40.50.11660">
    <property type="entry name" value="Glycosyl transferase family 10, C-terminal domain"/>
    <property type="match status" value="1"/>
</dbReference>
<keyword evidence="4 12" id="KW-0328">Glycosyltransferase</keyword>
<comment type="subcellular location">
    <subcellularLocation>
        <location evidence="1">Golgi apparatus membrane</location>
        <topology evidence="1">Single-pass type II membrane protein</topology>
    </subcellularLocation>
    <subcellularLocation>
        <location evidence="12">Golgi apparatus</location>
        <location evidence="12">Golgi stack membrane</location>
        <topology evidence="12">Single-pass type II membrane protein</topology>
    </subcellularLocation>
</comment>
<evidence type="ECO:0000256" key="5">
    <source>
        <dbReference type="ARBA" id="ARBA00022679"/>
    </source>
</evidence>
<protein>
    <recommendedName>
        <fullName evidence="12">Fucosyltransferase</fullName>
        <ecNumber evidence="12">2.4.1.-</ecNumber>
    </recommendedName>
</protein>
<dbReference type="PANTHER" id="PTHR48438:SF1">
    <property type="entry name" value="ALPHA-(1,3)-FUCOSYLTRANSFERASE C-RELATED"/>
    <property type="match status" value="1"/>
</dbReference>
<reference evidence="15 16" key="1">
    <citation type="submission" date="2020-06" db="EMBL/GenBank/DDBJ databases">
        <authorList>
            <person name="Li R."/>
            <person name="Bekaert M."/>
        </authorList>
    </citation>
    <scope>NUCLEOTIDE SEQUENCE [LARGE SCALE GENOMIC DNA]</scope>
    <source>
        <strain evidence="16">wild</strain>
    </source>
</reference>
<keyword evidence="8" id="KW-1133">Transmembrane helix</keyword>
<evidence type="ECO:0000259" key="13">
    <source>
        <dbReference type="Pfam" id="PF00852"/>
    </source>
</evidence>
<keyword evidence="6 12" id="KW-0812">Transmembrane</keyword>
<comment type="pathway">
    <text evidence="2">Protein modification; protein glycosylation.</text>
</comment>
<evidence type="ECO:0000256" key="10">
    <source>
        <dbReference type="ARBA" id="ARBA00023136"/>
    </source>
</evidence>
<keyword evidence="16" id="KW-1185">Reference proteome</keyword>
<keyword evidence="5 12" id="KW-0808">Transferase</keyword>
<dbReference type="InterPro" id="IPR001503">
    <property type="entry name" value="Glyco_trans_10"/>
</dbReference>
<evidence type="ECO:0000256" key="11">
    <source>
        <dbReference type="ARBA" id="ARBA00023180"/>
    </source>
</evidence>
<proteinExistence type="inferred from homology"/>
<dbReference type="InterPro" id="IPR031481">
    <property type="entry name" value="Glyco_tran_10_N"/>
</dbReference>
<evidence type="ECO:0000256" key="8">
    <source>
        <dbReference type="ARBA" id="ARBA00022989"/>
    </source>
</evidence>
<keyword evidence="11" id="KW-0325">Glycoprotein</keyword>
<dbReference type="Pfam" id="PF17039">
    <property type="entry name" value="Glyco_tran_10_N"/>
    <property type="match status" value="1"/>
</dbReference>
<dbReference type="InterPro" id="IPR038577">
    <property type="entry name" value="GT10-like_C_sf"/>
</dbReference>
<dbReference type="EMBL" id="CACVKT020007808">
    <property type="protein sequence ID" value="CAC5410840.1"/>
    <property type="molecule type" value="Genomic_DNA"/>
</dbReference>
<dbReference type="UniPathway" id="UPA00378"/>